<organism evidence="1 2">
    <name type="scientific">Ephemerocybe angulata</name>
    <dbReference type="NCBI Taxonomy" id="980116"/>
    <lineage>
        <taxon>Eukaryota</taxon>
        <taxon>Fungi</taxon>
        <taxon>Dikarya</taxon>
        <taxon>Basidiomycota</taxon>
        <taxon>Agaricomycotina</taxon>
        <taxon>Agaricomycetes</taxon>
        <taxon>Agaricomycetidae</taxon>
        <taxon>Agaricales</taxon>
        <taxon>Agaricineae</taxon>
        <taxon>Psathyrellaceae</taxon>
        <taxon>Ephemerocybe</taxon>
    </lineage>
</organism>
<comment type="caution">
    <text evidence="1">The sequence shown here is derived from an EMBL/GenBank/DDBJ whole genome shotgun (WGS) entry which is preliminary data.</text>
</comment>
<keyword evidence="2" id="KW-1185">Reference proteome</keyword>
<accession>A0A8H5BZB3</accession>
<dbReference type="Proteomes" id="UP000541558">
    <property type="component" value="Unassembled WGS sequence"/>
</dbReference>
<evidence type="ECO:0000313" key="1">
    <source>
        <dbReference type="EMBL" id="KAF5332103.1"/>
    </source>
</evidence>
<dbReference type="EMBL" id="JAACJK010000111">
    <property type="protein sequence ID" value="KAF5332103.1"/>
    <property type="molecule type" value="Genomic_DNA"/>
</dbReference>
<proteinExistence type="predicted"/>
<name>A0A8H5BZB3_9AGAR</name>
<evidence type="ECO:0000313" key="2">
    <source>
        <dbReference type="Proteomes" id="UP000541558"/>
    </source>
</evidence>
<dbReference type="AlphaFoldDB" id="A0A8H5BZB3"/>
<sequence length="165" mass="18037">MKNNVEALVLLVNAVKKDAELVSVHGTDFSQLSVDEANAYLYGILSAGIKSPSSAKNFELEMAATKIFLENADDTQRAAMRQASLAAIQKVHELVEGMRPEETERAALQLLMLFVSWLNCMGRLKKEFIIAKLKPEGKQGTMGREAQPPPCKSGVNVGEDFEVIG</sequence>
<reference evidence="1 2" key="1">
    <citation type="journal article" date="2020" name="ISME J.">
        <title>Uncovering the hidden diversity of litter-decomposition mechanisms in mushroom-forming fungi.</title>
        <authorList>
            <person name="Floudas D."/>
            <person name="Bentzer J."/>
            <person name="Ahren D."/>
            <person name="Johansson T."/>
            <person name="Persson P."/>
            <person name="Tunlid A."/>
        </authorList>
    </citation>
    <scope>NUCLEOTIDE SEQUENCE [LARGE SCALE GENOMIC DNA]</scope>
    <source>
        <strain evidence="1 2">CBS 175.51</strain>
    </source>
</reference>
<gene>
    <name evidence="1" type="ORF">D9611_008003</name>
</gene>
<protein>
    <submittedName>
        <fullName evidence="1">Uncharacterized protein</fullName>
    </submittedName>
</protein>